<evidence type="ECO:0000259" key="3">
    <source>
        <dbReference type="PROSITE" id="PS50977"/>
    </source>
</evidence>
<dbReference type="InterPro" id="IPR036271">
    <property type="entry name" value="Tet_transcr_reg_TetR-rel_C_sf"/>
</dbReference>
<gene>
    <name evidence="4" type="ORF">GJV18_06160</name>
</gene>
<dbReference type="InterPro" id="IPR023772">
    <property type="entry name" value="DNA-bd_HTH_TetR-type_CS"/>
</dbReference>
<dbReference type="PROSITE" id="PS50977">
    <property type="entry name" value="HTH_TETR_2"/>
    <property type="match status" value="1"/>
</dbReference>
<dbReference type="InterPro" id="IPR009057">
    <property type="entry name" value="Homeodomain-like_sf"/>
</dbReference>
<dbReference type="InterPro" id="IPR001647">
    <property type="entry name" value="HTH_TetR"/>
</dbReference>
<feature type="DNA-binding region" description="H-T-H motif" evidence="2">
    <location>
        <begin position="58"/>
        <end position="77"/>
    </location>
</feature>
<dbReference type="PANTHER" id="PTHR43479">
    <property type="entry name" value="ACREF/ENVCD OPERON REPRESSOR-RELATED"/>
    <property type="match status" value="1"/>
</dbReference>
<dbReference type="SUPFAM" id="SSF48498">
    <property type="entry name" value="Tetracyclin repressor-like, C-terminal domain"/>
    <property type="match status" value="1"/>
</dbReference>
<name>A0A6I4KT40_9PSED</name>
<proteinExistence type="predicted"/>
<dbReference type="Gene3D" id="1.10.357.10">
    <property type="entry name" value="Tetracycline Repressor, domain 2"/>
    <property type="match status" value="1"/>
</dbReference>
<keyword evidence="5" id="KW-1185">Reference proteome</keyword>
<comment type="caution">
    <text evidence="4">The sequence shown here is derived from an EMBL/GenBank/DDBJ whole genome shotgun (WGS) entry which is preliminary data.</text>
</comment>
<accession>A0A6I4KT40</accession>
<feature type="domain" description="HTH tetR-type" evidence="3">
    <location>
        <begin position="35"/>
        <end position="95"/>
    </location>
</feature>
<organism evidence="4 5">
    <name type="scientific">Pseudomonas xionganensis</name>
    <dbReference type="NCBI Taxonomy" id="2654845"/>
    <lineage>
        <taxon>Bacteria</taxon>
        <taxon>Pseudomonadati</taxon>
        <taxon>Pseudomonadota</taxon>
        <taxon>Gammaproteobacteria</taxon>
        <taxon>Pseudomonadales</taxon>
        <taxon>Pseudomonadaceae</taxon>
        <taxon>Pseudomonas</taxon>
    </lineage>
</organism>
<dbReference type="Pfam" id="PF00440">
    <property type="entry name" value="TetR_N"/>
    <property type="match status" value="1"/>
</dbReference>
<evidence type="ECO:0000256" key="2">
    <source>
        <dbReference type="PROSITE-ProRule" id="PRU00335"/>
    </source>
</evidence>
<keyword evidence="1 2" id="KW-0238">DNA-binding</keyword>
<protein>
    <submittedName>
        <fullName evidence="4">TetR family transcriptional regulator</fullName>
    </submittedName>
</protein>
<sequence length="222" mass="24595">MTEPDAVQAVFEDLGGYGALHRQQEQGGEGPLVGHLQRTHIQLTAIAVFARKGLGETTVNDLLAAAQVSRRTFYKYFENKMQVLEGIYQSAVALLLSRFMAMQSMAGSPEAWLGAMVERYFDYHLAVGPIIRLMQEEALRTGSPLAAHRQHAHAEMARLLAERLHGDSRQHDPLTYRALIWAMEAASLDLLGRAASREEIEQAKRVLSQLLIASLCGVRVST</sequence>
<dbReference type="SUPFAM" id="SSF46689">
    <property type="entry name" value="Homeodomain-like"/>
    <property type="match status" value="1"/>
</dbReference>
<dbReference type="AlphaFoldDB" id="A0A6I4KT40"/>
<reference evidence="4 5" key="1">
    <citation type="submission" date="2019-11" db="EMBL/GenBank/DDBJ databases">
        <title>Pseudomonas flavidum sp. nov., isolated from Baiyang Lake.</title>
        <authorList>
            <person name="Zhao Y."/>
        </authorList>
    </citation>
    <scope>NUCLEOTIDE SEQUENCE [LARGE SCALE GENOMIC DNA]</scope>
    <source>
        <strain evidence="5">R-22-3 w-18</strain>
    </source>
</reference>
<evidence type="ECO:0000313" key="5">
    <source>
        <dbReference type="Proteomes" id="UP000429555"/>
    </source>
</evidence>
<dbReference type="PROSITE" id="PS01081">
    <property type="entry name" value="HTH_TETR_1"/>
    <property type="match status" value="1"/>
</dbReference>
<dbReference type="InterPro" id="IPR050624">
    <property type="entry name" value="HTH-type_Tx_Regulator"/>
</dbReference>
<evidence type="ECO:0000256" key="1">
    <source>
        <dbReference type="ARBA" id="ARBA00023125"/>
    </source>
</evidence>
<evidence type="ECO:0000313" key="4">
    <source>
        <dbReference type="EMBL" id="MVW74898.1"/>
    </source>
</evidence>
<dbReference type="Proteomes" id="UP000429555">
    <property type="component" value="Unassembled WGS sequence"/>
</dbReference>
<dbReference type="RefSeq" id="WP_160343824.1">
    <property type="nucleotide sequence ID" value="NZ_WKJZ01000001.1"/>
</dbReference>
<dbReference type="PANTHER" id="PTHR43479:SF11">
    <property type="entry name" value="ACREF_ENVCD OPERON REPRESSOR-RELATED"/>
    <property type="match status" value="1"/>
</dbReference>
<dbReference type="EMBL" id="WKJZ01000001">
    <property type="protein sequence ID" value="MVW74898.1"/>
    <property type="molecule type" value="Genomic_DNA"/>
</dbReference>
<dbReference type="GO" id="GO:0003677">
    <property type="term" value="F:DNA binding"/>
    <property type="evidence" value="ECO:0007669"/>
    <property type="project" value="UniProtKB-UniRule"/>
</dbReference>